<evidence type="ECO:0000256" key="1">
    <source>
        <dbReference type="ARBA" id="ARBA00012513"/>
    </source>
</evidence>
<dbReference type="EC" id="2.7.11.1" evidence="1"/>
<keyword evidence="5 8" id="KW-0418">Kinase</keyword>
<comment type="caution">
    <text evidence="8">The sequence shown here is derived from an EMBL/GenBank/DDBJ whole genome shotgun (WGS) entry which is preliminary data.</text>
</comment>
<dbReference type="CDD" id="cd14014">
    <property type="entry name" value="STKc_PknB_like"/>
    <property type="match status" value="1"/>
</dbReference>
<reference evidence="8 9" key="1">
    <citation type="submission" date="2019-02" db="EMBL/GenBank/DDBJ databases">
        <title>Sequencing the genomes of 1000 actinobacteria strains.</title>
        <authorList>
            <person name="Klenk H.-P."/>
        </authorList>
    </citation>
    <scope>NUCLEOTIDE SEQUENCE [LARGE SCALE GENOMIC DNA]</scope>
    <source>
        <strain evidence="8 9">DSM 45888</strain>
    </source>
</reference>
<keyword evidence="3" id="KW-0808">Transferase</keyword>
<evidence type="ECO:0000256" key="6">
    <source>
        <dbReference type="ARBA" id="ARBA00022840"/>
    </source>
</evidence>
<evidence type="ECO:0000256" key="4">
    <source>
        <dbReference type="ARBA" id="ARBA00022741"/>
    </source>
</evidence>
<keyword evidence="6" id="KW-0067">ATP-binding</keyword>
<proteinExistence type="predicted"/>
<name>A0A4Q7UJ73_9ACTN</name>
<dbReference type="Proteomes" id="UP000293781">
    <property type="component" value="Unassembled WGS sequence"/>
</dbReference>
<keyword evidence="4" id="KW-0547">Nucleotide-binding</keyword>
<accession>A0A4Q7UJ73</accession>
<keyword evidence="9" id="KW-1185">Reference proteome</keyword>
<evidence type="ECO:0000259" key="7">
    <source>
        <dbReference type="PROSITE" id="PS50011"/>
    </source>
</evidence>
<evidence type="ECO:0000256" key="5">
    <source>
        <dbReference type="ARBA" id="ARBA00022777"/>
    </source>
</evidence>
<dbReference type="PANTHER" id="PTHR43289:SF6">
    <property type="entry name" value="SERINE_THREONINE-PROTEIN KINASE NEKL-3"/>
    <property type="match status" value="1"/>
</dbReference>
<dbReference type="Gene3D" id="1.10.510.10">
    <property type="entry name" value="Transferase(Phosphotransferase) domain 1"/>
    <property type="match status" value="1"/>
</dbReference>
<sequence length="467" mass="51410">MTQRTCEGFLSEFEAESGRIYHYDESDRVGDPGSYGTVYRGTTDDTRSVAVKVVKFRAGSPADRALAEREVEVWRQLPTESDGHLVPLLDLARGTNELIFVMPLARRNLAELIGQRAPLATPEAIDILRHLAKGMRELAAAGVVHRDIKPPNILEIDGRWHLADFGISRAMAAATASHTFRGGGTLEYRAPELFSIGTVERVASDLYALGCVGYELVTGEKAFPGPDFRHQHLTVAPTLPASVDASLRALILDLLSKEPASRPPDARRVVDALTPRPMTADWQIGVQRMRAFGAELRMENETRINAIRVHHEQQQHARQALQYLWNSVVSTLTDFDPEVTTGEEGSRGYPYFIVGDFRLMLTLEEPKSPLTPLLLVGSLVAMREGDFGAGVSPANLVCVWQDDAPRWIIVRFATVHTSMSRMGGVGAPPSSISWDGSNFTAPDRFQIMKEVATPDLILDMFNAAIGL</sequence>
<dbReference type="PROSITE" id="PS50011">
    <property type="entry name" value="PROTEIN_KINASE_DOM"/>
    <property type="match status" value="1"/>
</dbReference>
<dbReference type="SUPFAM" id="SSF56112">
    <property type="entry name" value="Protein kinase-like (PK-like)"/>
    <property type="match status" value="1"/>
</dbReference>
<dbReference type="InterPro" id="IPR011009">
    <property type="entry name" value="Kinase-like_dom_sf"/>
</dbReference>
<gene>
    <name evidence="8" type="ORF">EV382_4232</name>
</gene>
<evidence type="ECO:0000256" key="2">
    <source>
        <dbReference type="ARBA" id="ARBA00022527"/>
    </source>
</evidence>
<dbReference type="Pfam" id="PF00069">
    <property type="entry name" value="Pkinase"/>
    <property type="match status" value="1"/>
</dbReference>
<dbReference type="GO" id="GO:0004674">
    <property type="term" value="F:protein serine/threonine kinase activity"/>
    <property type="evidence" value="ECO:0007669"/>
    <property type="project" value="UniProtKB-KW"/>
</dbReference>
<dbReference type="AlphaFoldDB" id="A0A4Q7UJ73"/>
<evidence type="ECO:0000313" key="9">
    <source>
        <dbReference type="Proteomes" id="UP000293781"/>
    </source>
</evidence>
<dbReference type="Gene3D" id="3.30.200.20">
    <property type="entry name" value="Phosphorylase Kinase, domain 1"/>
    <property type="match status" value="1"/>
</dbReference>
<feature type="domain" description="Protein kinase" evidence="7">
    <location>
        <begin position="24"/>
        <end position="274"/>
    </location>
</feature>
<evidence type="ECO:0000256" key="3">
    <source>
        <dbReference type="ARBA" id="ARBA00022679"/>
    </source>
</evidence>
<dbReference type="RefSeq" id="WP_165435838.1">
    <property type="nucleotide sequence ID" value="NZ_SHKK01000001.1"/>
</dbReference>
<dbReference type="EMBL" id="SHKK01000001">
    <property type="protein sequence ID" value="RZT80964.1"/>
    <property type="molecule type" value="Genomic_DNA"/>
</dbReference>
<dbReference type="SMART" id="SM00220">
    <property type="entry name" value="S_TKc"/>
    <property type="match status" value="1"/>
</dbReference>
<protein>
    <recommendedName>
        <fullName evidence="1">non-specific serine/threonine protein kinase</fullName>
        <ecNumber evidence="1">2.7.11.1</ecNumber>
    </recommendedName>
</protein>
<dbReference type="GO" id="GO:0005524">
    <property type="term" value="F:ATP binding"/>
    <property type="evidence" value="ECO:0007669"/>
    <property type="project" value="UniProtKB-KW"/>
</dbReference>
<keyword evidence="2 8" id="KW-0723">Serine/threonine-protein kinase</keyword>
<organism evidence="8 9">
    <name type="scientific">Micromonospora violae</name>
    <dbReference type="NCBI Taxonomy" id="1278207"/>
    <lineage>
        <taxon>Bacteria</taxon>
        <taxon>Bacillati</taxon>
        <taxon>Actinomycetota</taxon>
        <taxon>Actinomycetes</taxon>
        <taxon>Micromonosporales</taxon>
        <taxon>Micromonosporaceae</taxon>
        <taxon>Micromonospora</taxon>
    </lineage>
</organism>
<evidence type="ECO:0000313" key="8">
    <source>
        <dbReference type="EMBL" id="RZT80964.1"/>
    </source>
</evidence>
<dbReference type="InterPro" id="IPR000719">
    <property type="entry name" value="Prot_kinase_dom"/>
</dbReference>
<dbReference type="PANTHER" id="PTHR43289">
    <property type="entry name" value="MITOGEN-ACTIVATED PROTEIN KINASE KINASE KINASE 20-RELATED"/>
    <property type="match status" value="1"/>
</dbReference>